<comment type="caution">
    <text evidence="1">The sequence shown here is derived from an EMBL/GenBank/DDBJ whole genome shotgun (WGS) entry which is preliminary data.</text>
</comment>
<dbReference type="EMBL" id="DRMH01000099">
    <property type="protein sequence ID" value="HFC98263.1"/>
    <property type="molecule type" value="Genomic_DNA"/>
</dbReference>
<organism evidence="1">
    <name type="scientific">Thermosulfurimonas dismutans</name>
    <dbReference type="NCBI Taxonomy" id="999894"/>
    <lineage>
        <taxon>Bacteria</taxon>
        <taxon>Pseudomonadati</taxon>
        <taxon>Thermodesulfobacteriota</taxon>
        <taxon>Thermodesulfobacteria</taxon>
        <taxon>Thermodesulfobacteriales</taxon>
        <taxon>Thermodesulfobacteriaceae</taxon>
        <taxon>Thermosulfurimonas</taxon>
    </lineage>
</organism>
<dbReference type="InterPro" id="IPR006522">
    <property type="entry name" value="Phage_virion_morphogenesis"/>
</dbReference>
<dbReference type="AlphaFoldDB" id="A0A7C3GUS0"/>
<protein>
    <recommendedName>
        <fullName evidence="2">Virion morphogenesis protein</fullName>
    </recommendedName>
</protein>
<accession>A0A7C3GUS0</accession>
<reference evidence="1" key="1">
    <citation type="journal article" date="2020" name="mSystems">
        <title>Genome- and Community-Level Interaction Insights into Carbon Utilization and Element Cycling Functions of Hydrothermarchaeota in Hydrothermal Sediment.</title>
        <authorList>
            <person name="Zhou Z."/>
            <person name="Liu Y."/>
            <person name="Xu W."/>
            <person name="Pan J."/>
            <person name="Luo Z.H."/>
            <person name="Li M."/>
        </authorList>
    </citation>
    <scope>NUCLEOTIDE SEQUENCE [LARGE SCALE GENOMIC DNA]</scope>
    <source>
        <strain evidence="1">HyVt-483</strain>
    </source>
</reference>
<proteinExistence type="predicted"/>
<evidence type="ECO:0000313" key="1">
    <source>
        <dbReference type="EMBL" id="HFC98263.1"/>
    </source>
</evidence>
<dbReference type="Proteomes" id="UP000886043">
    <property type="component" value="Unassembled WGS sequence"/>
</dbReference>
<evidence type="ECO:0008006" key="2">
    <source>
        <dbReference type="Google" id="ProtNLM"/>
    </source>
</evidence>
<name>A0A7C3GUS0_9BACT</name>
<dbReference type="Pfam" id="PF05069">
    <property type="entry name" value="Phage_tail_S"/>
    <property type="match status" value="1"/>
</dbReference>
<gene>
    <name evidence="1" type="ORF">ENJ40_07395</name>
</gene>
<sequence>MIRAELKTEGLRAFERFIDRLLFKVADMQGLMERIARYGVSSTVRRIKEGVPPPNAPLTRAWKRGNDTPLKDTGRLMGSITYRAGRHFAAWGTNVEYARIHQLGGEIKPRRARKLAIPAGWHTRRLMRKYGETPEKCLEGMRRAGWKIWFTDRAIMGQPPRKRGKAKPVVLFIRKESVTIPARPFLRIDDQDKREILEIVSQWVRDRR</sequence>